<dbReference type="SUPFAM" id="SSF48239">
    <property type="entry name" value="Terpenoid cyclases/Protein prenyltransferases"/>
    <property type="match status" value="1"/>
</dbReference>
<accession>A0A7N0TBV8</accession>
<feature type="domain" description="Terpene synthase N-terminal" evidence="4">
    <location>
        <begin position="43"/>
        <end position="213"/>
    </location>
</feature>
<dbReference type="Pfam" id="PF03936">
    <property type="entry name" value="Terpene_synth_C"/>
    <property type="match status" value="1"/>
</dbReference>
<reference evidence="6" key="1">
    <citation type="submission" date="2021-01" db="UniProtKB">
        <authorList>
            <consortium name="EnsemblPlants"/>
        </authorList>
    </citation>
    <scope>IDENTIFICATION</scope>
</reference>
<dbReference type="GO" id="GO:0016102">
    <property type="term" value="P:diterpenoid biosynthetic process"/>
    <property type="evidence" value="ECO:0007669"/>
    <property type="project" value="InterPro"/>
</dbReference>
<evidence type="ECO:0000256" key="1">
    <source>
        <dbReference type="ARBA" id="ARBA00001946"/>
    </source>
</evidence>
<dbReference type="InterPro" id="IPR036965">
    <property type="entry name" value="Terpene_synth_N_sf"/>
</dbReference>
<dbReference type="AlphaFoldDB" id="A0A7N0TBV8"/>
<organism evidence="6 7">
    <name type="scientific">Kalanchoe fedtschenkoi</name>
    <name type="common">Lavender scallops</name>
    <name type="synonym">South American air plant</name>
    <dbReference type="NCBI Taxonomy" id="63787"/>
    <lineage>
        <taxon>Eukaryota</taxon>
        <taxon>Viridiplantae</taxon>
        <taxon>Streptophyta</taxon>
        <taxon>Embryophyta</taxon>
        <taxon>Tracheophyta</taxon>
        <taxon>Spermatophyta</taxon>
        <taxon>Magnoliopsida</taxon>
        <taxon>eudicotyledons</taxon>
        <taxon>Gunneridae</taxon>
        <taxon>Pentapetalae</taxon>
        <taxon>Saxifragales</taxon>
        <taxon>Crassulaceae</taxon>
        <taxon>Kalanchoe</taxon>
    </lineage>
</organism>
<keyword evidence="3" id="KW-0456">Lyase</keyword>
<name>A0A7N0TBV8_KALFE</name>
<evidence type="ECO:0000313" key="6">
    <source>
        <dbReference type="EnsemblPlants" id="Kaladp0032s0112.1.v1.1"/>
    </source>
</evidence>
<dbReference type="EnsemblPlants" id="Kaladp0032s0112.1.v1.1">
    <property type="protein sequence ID" value="Kaladp0032s0112.1.v1.1"/>
    <property type="gene ID" value="Kaladp0032s0112.v1.1"/>
</dbReference>
<dbReference type="InterPro" id="IPR005630">
    <property type="entry name" value="Terpene_synthase_metal-bd"/>
</dbReference>
<dbReference type="InterPro" id="IPR001906">
    <property type="entry name" value="Terpene_synth_N"/>
</dbReference>
<evidence type="ECO:0000259" key="5">
    <source>
        <dbReference type="Pfam" id="PF03936"/>
    </source>
</evidence>
<dbReference type="Gene3D" id="1.10.600.10">
    <property type="entry name" value="Farnesyl Diphosphate Synthase"/>
    <property type="match status" value="1"/>
</dbReference>
<dbReference type="CDD" id="cd00684">
    <property type="entry name" value="Terpene_cyclase_plant_C1"/>
    <property type="match status" value="1"/>
</dbReference>
<dbReference type="InterPro" id="IPR034741">
    <property type="entry name" value="Terpene_cyclase-like_1_C"/>
</dbReference>
<dbReference type="Pfam" id="PF01397">
    <property type="entry name" value="Terpene_synth"/>
    <property type="match status" value="1"/>
</dbReference>
<dbReference type="Gene3D" id="1.50.10.130">
    <property type="entry name" value="Terpene synthase, N-terminal domain"/>
    <property type="match status" value="1"/>
</dbReference>
<dbReference type="GO" id="GO:0000287">
    <property type="term" value="F:magnesium ion binding"/>
    <property type="evidence" value="ECO:0007669"/>
    <property type="project" value="InterPro"/>
</dbReference>
<dbReference type="InterPro" id="IPR044814">
    <property type="entry name" value="Terpene_cyclase_plant_C1"/>
</dbReference>
<dbReference type="SFLD" id="SFLDG01019">
    <property type="entry name" value="Terpene_Cyclase_Like_1_C_Termi"/>
    <property type="match status" value="1"/>
</dbReference>
<dbReference type="InterPro" id="IPR050148">
    <property type="entry name" value="Terpene_synthase-like"/>
</dbReference>
<dbReference type="Proteomes" id="UP000594263">
    <property type="component" value="Unplaced"/>
</dbReference>
<dbReference type="Gramene" id="Kaladp0032s0112.1.v1.1">
    <property type="protein sequence ID" value="Kaladp0032s0112.1.v1.1"/>
    <property type="gene ID" value="Kaladp0032s0112.v1.1"/>
</dbReference>
<dbReference type="PANTHER" id="PTHR31225:SF221">
    <property type="entry name" value="(-)-GERMACRENE D SYNTHASE"/>
    <property type="match status" value="1"/>
</dbReference>
<proteinExistence type="predicted"/>
<keyword evidence="2" id="KW-0479">Metal-binding</keyword>
<comment type="cofactor">
    <cofactor evidence="1">
        <name>Mg(2+)</name>
        <dbReference type="ChEBI" id="CHEBI:18420"/>
    </cofactor>
</comment>
<dbReference type="SUPFAM" id="SSF48576">
    <property type="entry name" value="Terpenoid synthases"/>
    <property type="match status" value="1"/>
</dbReference>
<dbReference type="GO" id="GO:0010333">
    <property type="term" value="F:terpene synthase activity"/>
    <property type="evidence" value="ECO:0007669"/>
    <property type="project" value="InterPro"/>
</dbReference>
<dbReference type="FunFam" id="1.10.600.10:FF:000007">
    <property type="entry name" value="Isoprene synthase, chloroplastic"/>
    <property type="match status" value="1"/>
</dbReference>
<evidence type="ECO:0000313" key="7">
    <source>
        <dbReference type="Proteomes" id="UP000594263"/>
    </source>
</evidence>
<feature type="domain" description="Terpene synthase metal-binding" evidence="5">
    <location>
        <begin position="270"/>
        <end position="508"/>
    </location>
</feature>
<dbReference type="InterPro" id="IPR008930">
    <property type="entry name" value="Terpenoid_cyclase/PrenylTrfase"/>
</dbReference>
<evidence type="ECO:0000259" key="4">
    <source>
        <dbReference type="Pfam" id="PF01397"/>
    </source>
</evidence>
<protein>
    <submittedName>
        <fullName evidence="6">Uncharacterized protein</fullName>
    </submittedName>
</protein>
<dbReference type="OMA" id="TSACMHI"/>
<keyword evidence="7" id="KW-1185">Reference proteome</keyword>
<evidence type="ECO:0000256" key="3">
    <source>
        <dbReference type="ARBA" id="ARBA00023239"/>
    </source>
</evidence>
<dbReference type="PANTHER" id="PTHR31225">
    <property type="entry name" value="OS04G0344100 PROTEIN-RELATED"/>
    <property type="match status" value="1"/>
</dbReference>
<dbReference type="SFLD" id="SFLDS00005">
    <property type="entry name" value="Isoprenoid_Synthase_Type_I"/>
    <property type="match status" value="1"/>
</dbReference>
<evidence type="ECO:0000256" key="2">
    <source>
        <dbReference type="ARBA" id="ARBA00022723"/>
    </source>
</evidence>
<sequence>MAAHFHSNSSSSQLLVSPEASLPPMETITDHVRNFGNFPPSTWSQVYITSTLNDVDLSSEWRQIEELKEKVGIKFDLYADKPLQRDTLIDSIQQLGLGYLFQEQIDQALKCMINVDVDGYGLHQMSLYFRLQRQHGHNVSSSIFKKCMGKDGALEEGFRSDVLGMVSFYEAAQLRVHADAEILDEALTRCVTQLESMAADLNPRLKALVTNALKFPIHKNMPWLQARKYISTYQEDESHDKILLKLAKLHFNVLQKQHKQELSHLSKWWKDVDIVSNFPYARDRLVEGYFWALALFYEPHYSLGRKIFAMAIAYIAILDDTYDAYGTADELDLITESINRFNSSLFEEMPPYARALCETTFDVYSIIEEDLLKDGNMVFSLPYVKEAIKLMAKSYHNEYLWLKKKQIPTMEEYMQLSFASSSITSLLILSYAGMGDIVTKEVLDWIFSEPTFVIASQKIGRFLDDIVSHEFEQERHHIPSAVECYMNQYKVSIEEACQYLRKQISDSWITINEEFLKPNAFPFPILERVLIFARSTEVMYEDGDGFTHSQKLMEPKITSLLKDPVPI</sequence>
<dbReference type="InterPro" id="IPR008949">
    <property type="entry name" value="Isoprenoid_synthase_dom_sf"/>
</dbReference>